<evidence type="ECO:0008006" key="3">
    <source>
        <dbReference type="Google" id="ProtNLM"/>
    </source>
</evidence>
<dbReference type="AlphaFoldDB" id="A0A8J5YGS6"/>
<comment type="caution">
    <text evidence="1">The sequence shown here is derived from an EMBL/GenBank/DDBJ whole genome shotgun (WGS) entry which is preliminary data.</text>
</comment>
<dbReference type="OrthoDB" id="1736747at2759"/>
<organism evidence="1 2">
    <name type="scientific">Gossypium anomalum</name>
    <dbReference type="NCBI Taxonomy" id="47600"/>
    <lineage>
        <taxon>Eukaryota</taxon>
        <taxon>Viridiplantae</taxon>
        <taxon>Streptophyta</taxon>
        <taxon>Embryophyta</taxon>
        <taxon>Tracheophyta</taxon>
        <taxon>Spermatophyta</taxon>
        <taxon>Magnoliopsida</taxon>
        <taxon>eudicotyledons</taxon>
        <taxon>Gunneridae</taxon>
        <taxon>Pentapetalae</taxon>
        <taxon>rosids</taxon>
        <taxon>malvids</taxon>
        <taxon>Malvales</taxon>
        <taxon>Malvaceae</taxon>
        <taxon>Malvoideae</taxon>
        <taxon>Gossypium</taxon>
    </lineage>
</organism>
<accession>A0A8J5YGS6</accession>
<evidence type="ECO:0000313" key="2">
    <source>
        <dbReference type="Proteomes" id="UP000701853"/>
    </source>
</evidence>
<sequence length="222" mass="25972">MELGLQAVRLWNSWSDTYANEENCLWKKIIVAIYENRESNLLPHNLSHYNKSWVWRSIVHPLTMNDSISKSFGITLKYWPSFALAVKKVGILLISVFGLMRSGFDMWSLGDPSLLREESVEKADMLIWTKVKDRLYTPKALCSLVKWGGEPMVKLWKLVWVKLAPREWNSSFGYLCRRGILSFNSNICTLCYKYEETVDKMARNMFHLDIQMVETPKIFFLS</sequence>
<keyword evidence="2" id="KW-1185">Reference proteome</keyword>
<dbReference type="Proteomes" id="UP000701853">
    <property type="component" value="Chromosome 10"/>
</dbReference>
<gene>
    <name evidence="1" type="ORF">CXB51_025298</name>
</gene>
<proteinExistence type="predicted"/>
<dbReference type="EMBL" id="JAHUZN010000010">
    <property type="protein sequence ID" value="KAG8480837.1"/>
    <property type="molecule type" value="Genomic_DNA"/>
</dbReference>
<name>A0A8J5YGS6_9ROSI</name>
<protein>
    <recommendedName>
        <fullName evidence="3">Reverse transcriptase zinc-binding domain-containing protein</fullName>
    </recommendedName>
</protein>
<reference evidence="1 2" key="1">
    <citation type="journal article" date="2021" name="bioRxiv">
        <title>The Gossypium anomalum genome as a resource for cotton improvement and evolutionary analysis of hybrid incompatibility.</title>
        <authorList>
            <person name="Grover C.E."/>
            <person name="Yuan D."/>
            <person name="Arick M.A."/>
            <person name="Miller E.R."/>
            <person name="Hu G."/>
            <person name="Peterson D.G."/>
            <person name="Wendel J.F."/>
            <person name="Udall J.A."/>
        </authorList>
    </citation>
    <scope>NUCLEOTIDE SEQUENCE [LARGE SCALE GENOMIC DNA]</scope>
    <source>
        <strain evidence="1">JFW-Udall</strain>
        <tissue evidence="1">Leaf</tissue>
    </source>
</reference>
<evidence type="ECO:0000313" key="1">
    <source>
        <dbReference type="EMBL" id="KAG8480837.1"/>
    </source>
</evidence>